<dbReference type="Proteomes" id="UP000824782">
    <property type="component" value="Unassembled WGS sequence"/>
</dbReference>
<name>A0AAV7C4R7_ENGPU</name>
<dbReference type="AlphaFoldDB" id="A0AAV7C4R7"/>
<dbReference type="EMBL" id="WNYA01000003">
    <property type="protein sequence ID" value="KAG8579970.1"/>
    <property type="molecule type" value="Genomic_DNA"/>
</dbReference>
<evidence type="ECO:0000313" key="1">
    <source>
        <dbReference type="EMBL" id="KAG8579970.1"/>
    </source>
</evidence>
<organism evidence="1 2">
    <name type="scientific">Engystomops pustulosus</name>
    <name type="common">Tungara frog</name>
    <name type="synonym">Physalaemus pustulosus</name>
    <dbReference type="NCBI Taxonomy" id="76066"/>
    <lineage>
        <taxon>Eukaryota</taxon>
        <taxon>Metazoa</taxon>
        <taxon>Chordata</taxon>
        <taxon>Craniata</taxon>
        <taxon>Vertebrata</taxon>
        <taxon>Euteleostomi</taxon>
        <taxon>Amphibia</taxon>
        <taxon>Batrachia</taxon>
        <taxon>Anura</taxon>
        <taxon>Neobatrachia</taxon>
        <taxon>Hyloidea</taxon>
        <taxon>Leptodactylidae</taxon>
        <taxon>Leiuperinae</taxon>
        <taxon>Engystomops</taxon>
    </lineage>
</organism>
<accession>A0AAV7C4R7</accession>
<protein>
    <submittedName>
        <fullName evidence="1">Uncharacterized protein</fullName>
    </submittedName>
</protein>
<keyword evidence="2" id="KW-1185">Reference proteome</keyword>
<sequence>MLVKLFDLKETSKSSNWLMTPCLYQNGRFFWGGSLGLRTSKSNFMDISHLQRLSTLSTLIVVVVSALRTFMARNLS</sequence>
<proteinExistence type="predicted"/>
<gene>
    <name evidence="1" type="ORF">GDO81_007052</name>
</gene>
<evidence type="ECO:0000313" key="2">
    <source>
        <dbReference type="Proteomes" id="UP000824782"/>
    </source>
</evidence>
<reference evidence="1" key="1">
    <citation type="thesis" date="2020" institute="ProQuest LLC" country="789 East Eisenhower Parkway, Ann Arbor, MI, USA">
        <title>Comparative Genomics and Chromosome Evolution.</title>
        <authorList>
            <person name="Mudd A.B."/>
        </authorList>
    </citation>
    <scope>NUCLEOTIDE SEQUENCE</scope>
    <source>
        <strain evidence="1">237g6f4</strain>
        <tissue evidence="1">Blood</tissue>
    </source>
</reference>
<comment type="caution">
    <text evidence="1">The sequence shown here is derived from an EMBL/GenBank/DDBJ whole genome shotgun (WGS) entry which is preliminary data.</text>
</comment>